<protein>
    <submittedName>
        <fullName evidence="1">Uncharacterized protein</fullName>
    </submittedName>
</protein>
<dbReference type="RefSeq" id="WP_429442334.1">
    <property type="nucleotide sequence ID" value="NZ_JBNDLM010000004.1"/>
</dbReference>
<gene>
    <name evidence="1" type="ORF">HDG41_005156</name>
</gene>
<dbReference type="Proteomes" id="UP000592820">
    <property type="component" value="Unassembled WGS sequence"/>
</dbReference>
<proteinExistence type="predicted"/>
<sequence length="175" mass="19870">MAVAFVSWIATIVMGSAGDISAAAYFRACRVIQDFLTPGSGFAVVICSRRRLCASARSSIIGEACEDRKAMCKMIADFLDRRRRLQEIDRICQRLFETWCEARSLTPLTYLLFCWPLRDTRPVAIRRLQQTLKELRRDHAEGFDAGTFVALDQLVDRLDELVDRAETPVTFSLVT</sequence>
<comment type="caution">
    <text evidence="1">The sequence shown here is derived from an EMBL/GenBank/DDBJ whole genome shotgun (WGS) entry which is preliminary data.</text>
</comment>
<name>A0A7W8L9Q6_9BURK</name>
<accession>A0A7W8L9Q6</accession>
<organism evidence="1 2">
    <name type="scientific">Paraburkholderia youngii</name>
    <dbReference type="NCBI Taxonomy" id="2782701"/>
    <lineage>
        <taxon>Bacteria</taxon>
        <taxon>Pseudomonadati</taxon>
        <taxon>Pseudomonadota</taxon>
        <taxon>Betaproteobacteria</taxon>
        <taxon>Burkholderiales</taxon>
        <taxon>Burkholderiaceae</taxon>
        <taxon>Paraburkholderia</taxon>
    </lineage>
</organism>
<reference evidence="1 2" key="1">
    <citation type="submission" date="2020-08" db="EMBL/GenBank/DDBJ databases">
        <title>Genomic Encyclopedia of Type Strains, Phase IV (KMG-V): Genome sequencing to study the core and pangenomes of soil and plant-associated prokaryotes.</title>
        <authorList>
            <person name="Whitman W."/>
        </authorList>
    </citation>
    <scope>NUCLEOTIDE SEQUENCE [LARGE SCALE GENOMIC DNA]</scope>
    <source>
        <strain evidence="1 2">JPY162</strain>
    </source>
</reference>
<dbReference type="EMBL" id="JACHDE010000011">
    <property type="protein sequence ID" value="MBB5403070.1"/>
    <property type="molecule type" value="Genomic_DNA"/>
</dbReference>
<dbReference type="AlphaFoldDB" id="A0A7W8L9Q6"/>
<evidence type="ECO:0000313" key="1">
    <source>
        <dbReference type="EMBL" id="MBB5403070.1"/>
    </source>
</evidence>
<evidence type="ECO:0000313" key="2">
    <source>
        <dbReference type="Proteomes" id="UP000592820"/>
    </source>
</evidence>